<evidence type="ECO:0000313" key="20">
    <source>
        <dbReference type="Proteomes" id="UP000663444"/>
    </source>
</evidence>
<reference evidence="19" key="1">
    <citation type="submission" date="2020-11" db="EMBL/GenBank/DDBJ databases">
        <title>Azospira restricta DSM 18626 genome sequence.</title>
        <authorList>
            <person name="Moe W.M."/>
        </authorList>
    </citation>
    <scope>NUCLEOTIDE SEQUENCE</scope>
    <source>
        <strain evidence="19">DSM 18626</strain>
    </source>
</reference>
<sequence>MPPASALRFSFSRTDLRRIGLALAGCVVVGVLVYFVAFALSLEAQRTLARQRLNFYALSLEATLTRYESLPGLLVLERDLAALLASPSDAARRAAANRYLETVQGEAGVAAAYLIDRDGNTLAASNWYLPQSFVGQNYAFRPYFREALAGRLGRFYAVGATTGEPGYFLAAPVRLGGQVRGVVAVKVGLEAFEQALAKSGDTVMLADAAGIVFLSSLPDWRYRALAPLDAETRARLVEQRQYGSHPLSPLAPGSDLRRSGGGPVPLALPDGRQNERLVQAQPVGHLGWSLVLLSDPAEARVTALVAGVAAGFASAFAAAVAAHLRLRRRREEERRRAHHELEARIAERTADLSAKVAELERTEAILRRTRDAAVQTGKLAVLGQMSAGMSHELNQPLAALHTFSDNAVALLDLGRLGEVRENLQTISQLTGRLGTIVTQLKSFARKAPEALGPVPVDNALANALLIVEPRRRELGATIDGSAVRSGRYVVAEAVRLEQVLVNLLRNGLDAVSGHDEPRLELRVAEEGGRVRIAVRDNGPGIPADALPHLFEPFYTTKPAGEGLGLGLAISLAIVEGFGGRLEAKNLDGSGAEFALLLDSTACGDAPCLI</sequence>
<keyword evidence="11" id="KW-0067">ATP-binding</keyword>
<dbReference type="PANTHER" id="PTHR43065:SF46">
    <property type="entry name" value="C4-DICARBOXYLATE TRANSPORT SENSOR PROTEIN DCTB"/>
    <property type="match status" value="1"/>
</dbReference>
<evidence type="ECO:0000256" key="6">
    <source>
        <dbReference type="ARBA" id="ARBA00022553"/>
    </source>
</evidence>
<keyword evidence="7" id="KW-0808">Transferase</keyword>
<dbReference type="Pfam" id="PF02518">
    <property type="entry name" value="HATPase_c"/>
    <property type="match status" value="1"/>
</dbReference>
<feature type="region of interest" description="Disordered" evidence="16">
    <location>
        <begin position="240"/>
        <end position="263"/>
    </location>
</feature>
<dbReference type="InterPro" id="IPR033479">
    <property type="entry name" value="dCache_1"/>
</dbReference>
<evidence type="ECO:0000256" key="3">
    <source>
        <dbReference type="ARBA" id="ARBA00012438"/>
    </source>
</evidence>
<keyword evidence="5" id="KW-0997">Cell inner membrane</keyword>
<feature type="transmembrane region" description="Helical" evidence="17">
    <location>
        <begin position="303"/>
        <end position="326"/>
    </location>
</feature>
<keyword evidence="9" id="KW-0547">Nucleotide-binding</keyword>
<evidence type="ECO:0000259" key="18">
    <source>
        <dbReference type="PROSITE" id="PS50109"/>
    </source>
</evidence>
<evidence type="ECO:0000313" key="19">
    <source>
        <dbReference type="EMBL" id="QRJ65793.1"/>
    </source>
</evidence>
<evidence type="ECO:0000256" key="2">
    <source>
        <dbReference type="ARBA" id="ARBA00004429"/>
    </source>
</evidence>
<dbReference type="PIRSF" id="PIRSF036431">
    <property type="entry name" value="STHK_DctB"/>
    <property type="match status" value="1"/>
</dbReference>
<dbReference type="FunFam" id="3.30.450.20:FF:000127">
    <property type="entry name" value="C4-dicarboxylate transport sensor protein"/>
    <property type="match status" value="1"/>
</dbReference>
<evidence type="ECO:0000256" key="4">
    <source>
        <dbReference type="ARBA" id="ARBA00022475"/>
    </source>
</evidence>
<dbReference type="InterPro" id="IPR029151">
    <property type="entry name" value="Sensor-like_sf"/>
</dbReference>
<dbReference type="InterPro" id="IPR004358">
    <property type="entry name" value="Sig_transdc_His_kin-like_C"/>
</dbReference>
<evidence type="ECO:0000256" key="17">
    <source>
        <dbReference type="SAM" id="Phobius"/>
    </source>
</evidence>
<keyword evidence="20" id="KW-1185">Reference proteome</keyword>
<dbReference type="Gene3D" id="3.30.450.20">
    <property type="entry name" value="PAS domain"/>
    <property type="match status" value="2"/>
</dbReference>
<dbReference type="Gene3D" id="1.10.287.130">
    <property type="match status" value="1"/>
</dbReference>
<dbReference type="InterPro" id="IPR036097">
    <property type="entry name" value="HisK_dim/P_sf"/>
</dbReference>
<keyword evidence="13" id="KW-0902">Two-component regulatory system</keyword>
<dbReference type="Pfam" id="PF00512">
    <property type="entry name" value="HisKA"/>
    <property type="match status" value="1"/>
</dbReference>
<dbReference type="SMART" id="SM00388">
    <property type="entry name" value="HisKA"/>
    <property type="match status" value="1"/>
</dbReference>
<dbReference type="GO" id="GO:0005886">
    <property type="term" value="C:plasma membrane"/>
    <property type="evidence" value="ECO:0007669"/>
    <property type="project" value="UniProtKB-SubCell"/>
</dbReference>
<dbReference type="SUPFAM" id="SSF55874">
    <property type="entry name" value="ATPase domain of HSP90 chaperone/DNA topoisomerase II/histidine kinase"/>
    <property type="match status" value="1"/>
</dbReference>
<dbReference type="Pfam" id="PF02743">
    <property type="entry name" value="dCache_1"/>
    <property type="match status" value="1"/>
</dbReference>
<evidence type="ECO:0000256" key="14">
    <source>
        <dbReference type="ARBA" id="ARBA00023136"/>
    </source>
</evidence>
<dbReference type="CDD" id="cd00082">
    <property type="entry name" value="HisKA"/>
    <property type="match status" value="1"/>
</dbReference>
<dbReference type="KEGG" id="ares:IWH25_17670"/>
<dbReference type="Proteomes" id="UP000663444">
    <property type="component" value="Chromosome"/>
</dbReference>
<evidence type="ECO:0000256" key="7">
    <source>
        <dbReference type="ARBA" id="ARBA00022679"/>
    </source>
</evidence>
<dbReference type="Gene3D" id="3.30.565.10">
    <property type="entry name" value="Histidine kinase-like ATPase, C-terminal domain"/>
    <property type="match status" value="1"/>
</dbReference>
<evidence type="ECO:0000256" key="1">
    <source>
        <dbReference type="ARBA" id="ARBA00000085"/>
    </source>
</evidence>
<dbReference type="InterPro" id="IPR003594">
    <property type="entry name" value="HATPase_dom"/>
</dbReference>
<dbReference type="CDD" id="cd12914">
    <property type="entry name" value="PDC1_DGC_like"/>
    <property type="match status" value="1"/>
</dbReference>
<feature type="domain" description="Histidine kinase" evidence="18">
    <location>
        <begin position="388"/>
        <end position="601"/>
    </location>
</feature>
<dbReference type="EMBL" id="CP064781">
    <property type="protein sequence ID" value="QRJ65793.1"/>
    <property type="molecule type" value="Genomic_DNA"/>
</dbReference>
<evidence type="ECO:0000256" key="11">
    <source>
        <dbReference type="ARBA" id="ARBA00022840"/>
    </source>
</evidence>
<evidence type="ECO:0000256" key="12">
    <source>
        <dbReference type="ARBA" id="ARBA00022989"/>
    </source>
</evidence>
<dbReference type="SMART" id="SM00387">
    <property type="entry name" value="HATPase_c"/>
    <property type="match status" value="1"/>
</dbReference>
<dbReference type="PANTHER" id="PTHR43065">
    <property type="entry name" value="SENSOR HISTIDINE KINASE"/>
    <property type="match status" value="1"/>
</dbReference>
<feature type="transmembrane region" description="Helical" evidence="17">
    <location>
        <begin position="21"/>
        <end position="42"/>
    </location>
</feature>
<keyword evidence="8 17" id="KW-0812">Transmembrane</keyword>
<evidence type="ECO:0000256" key="10">
    <source>
        <dbReference type="ARBA" id="ARBA00022777"/>
    </source>
</evidence>
<gene>
    <name evidence="19" type="ORF">IWH25_17670</name>
</gene>
<evidence type="ECO:0000256" key="5">
    <source>
        <dbReference type="ARBA" id="ARBA00022519"/>
    </source>
</evidence>
<dbReference type="AlphaFoldDB" id="A0A974Y5Y0"/>
<keyword evidence="12 17" id="KW-1133">Transmembrane helix</keyword>
<evidence type="ECO:0000256" key="16">
    <source>
        <dbReference type="SAM" id="MobiDB-lite"/>
    </source>
</evidence>
<dbReference type="FunFam" id="1.10.287.130:FF:000049">
    <property type="entry name" value="C4-dicarboxylate transport sensor protein DctB"/>
    <property type="match status" value="1"/>
</dbReference>
<keyword evidence="4" id="KW-1003">Cell membrane</keyword>
<dbReference type="InterPro" id="IPR036890">
    <property type="entry name" value="HATPase_C_sf"/>
</dbReference>
<dbReference type="PROSITE" id="PS50109">
    <property type="entry name" value="HIS_KIN"/>
    <property type="match status" value="1"/>
</dbReference>
<evidence type="ECO:0000256" key="9">
    <source>
        <dbReference type="ARBA" id="ARBA00022741"/>
    </source>
</evidence>
<comment type="subcellular location">
    <subcellularLocation>
        <location evidence="2">Cell inner membrane</location>
        <topology evidence="2">Multi-pass membrane protein</topology>
    </subcellularLocation>
</comment>
<dbReference type="EC" id="2.7.13.3" evidence="3"/>
<organism evidence="19 20">
    <name type="scientific">Azospira restricta</name>
    <dbReference type="NCBI Taxonomy" id="404405"/>
    <lineage>
        <taxon>Bacteria</taxon>
        <taxon>Pseudomonadati</taxon>
        <taxon>Pseudomonadota</taxon>
        <taxon>Betaproteobacteria</taxon>
        <taxon>Rhodocyclales</taxon>
        <taxon>Rhodocyclaceae</taxon>
        <taxon>Azospira</taxon>
    </lineage>
</organism>
<protein>
    <recommendedName>
        <fullName evidence="15">C4-dicarboxylate transport sensor protein DctB</fullName>
        <ecNumber evidence="3">2.7.13.3</ecNumber>
    </recommendedName>
</protein>
<evidence type="ECO:0000256" key="15">
    <source>
        <dbReference type="ARBA" id="ARBA00073143"/>
    </source>
</evidence>
<dbReference type="InterPro" id="IPR005467">
    <property type="entry name" value="His_kinase_dom"/>
</dbReference>
<keyword evidence="6" id="KW-0597">Phosphoprotein</keyword>
<dbReference type="SUPFAM" id="SSF47384">
    <property type="entry name" value="Homodimeric domain of signal transducing histidine kinase"/>
    <property type="match status" value="1"/>
</dbReference>
<evidence type="ECO:0000256" key="13">
    <source>
        <dbReference type="ARBA" id="ARBA00023012"/>
    </source>
</evidence>
<name>A0A974Y5Y0_9RHOO</name>
<dbReference type="InterPro" id="IPR003661">
    <property type="entry name" value="HisK_dim/P_dom"/>
</dbReference>
<proteinExistence type="predicted"/>
<dbReference type="SUPFAM" id="SSF103190">
    <property type="entry name" value="Sensory domain-like"/>
    <property type="match status" value="1"/>
</dbReference>
<keyword evidence="14 17" id="KW-0472">Membrane</keyword>
<comment type="catalytic activity">
    <reaction evidence="1">
        <text>ATP + protein L-histidine = ADP + protein N-phospho-L-histidine.</text>
        <dbReference type="EC" id="2.7.13.3"/>
    </reaction>
</comment>
<dbReference type="InterPro" id="IPR017055">
    <property type="entry name" value="Sig_transdc_His_kinase_DctB"/>
</dbReference>
<dbReference type="GO" id="GO:0000155">
    <property type="term" value="F:phosphorelay sensor kinase activity"/>
    <property type="evidence" value="ECO:0007669"/>
    <property type="project" value="InterPro"/>
</dbReference>
<accession>A0A974Y5Y0</accession>
<dbReference type="GO" id="GO:0005524">
    <property type="term" value="F:ATP binding"/>
    <property type="evidence" value="ECO:0007669"/>
    <property type="project" value="UniProtKB-KW"/>
</dbReference>
<keyword evidence="10 19" id="KW-0418">Kinase</keyword>
<dbReference type="PRINTS" id="PR00344">
    <property type="entry name" value="BCTRLSENSOR"/>
</dbReference>
<evidence type="ECO:0000256" key="8">
    <source>
        <dbReference type="ARBA" id="ARBA00022692"/>
    </source>
</evidence>